<evidence type="ECO:0000313" key="1">
    <source>
        <dbReference type="EMBL" id="DAD21156.1"/>
    </source>
</evidence>
<sequence>MGNIPFNISRTRNQGKWVLGFPKADGLLNALVLLMLCGVPIWVPSEKHNHDIHILPSIEGPHYGLISVGMPTAKTITIGLQWDLSNSRSINFH</sequence>
<dbReference type="Gene3D" id="2.60.120.320">
    <property type="entry name" value="Thiamin pyrophosphokinase, thiamin-binding domain"/>
    <property type="match status" value="1"/>
</dbReference>
<accession>A0A822XQD7</accession>
<dbReference type="GO" id="GO:0009229">
    <property type="term" value="P:thiamine diphosphate biosynthetic process"/>
    <property type="evidence" value="ECO:0007669"/>
    <property type="project" value="InterPro"/>
</dbReference>
<keyword evidence="2" id="KW-1185">Reference proteome</keyword>
<dbReference type="AlphaFoldDB" id="A0A822XQD7"/>
<comment type="caution">
    <text evidence="1">The sequence shown here is derived from an EMBL/GenBank/DDBJ whole genome shotgun (WGS) entry which is preliminary data.</text>
</comment>
<reference evidence="1 2" key="1">
    <citation type="journal article" date="2020" name="Mol. Biol. Evol.">
        <title>Distinct Expression and Methylation Patterns for Genes with Different Fates following a Single Whole-Genome Duplication in Flowering Plants.</title>
        <authorList>
            <person name="Shi T."/>
            <person name="Rahmani R.S."/>
            <person name="Gugger P.F."/>
            <person name="Wang M."/>
            <person name="Li H."/>
            <person name="Zhang Y."/>
            <person name="Li Z."/>
            <person name="Wang Q."/>
            <person name="Van de Peer Y."/>
            <person name="Marchal K."/>
            <person name="Chen J."/>
        </authorList>
    </citation>
    <scope>NUCLEOTIDE SEQUENCE [LARGE SCALE GENOMIC DNA]</scope>
    <source>
        <tissue evidence="1">Leaf</tissue>
    </source>
</reference>
<dbReference type="EMBL" id="DUZY01000001">
    <property type="protein sequence ID" value="DAD21156.1"/>
    <property type="molecule type" value="Genomic_DNA"/>
</dbReference>
<dbReference type="SUPFAM" id="SSF63862">
    <property type="entry name" value="Thiamin pyrophosphokinase, substrate-binding domain"/>
    <property type="match status" value="1"/>
</dbReference>
<protein>
    <submittedName>
        <fullName evidence="1">Uncharacterized protein</fullName>
    </submittedName>
</protein>
<dbReference type="InterPro" id="IPR036371">
    <property type="entry name" value="TPK_B1-bd_sf"/>
</dbReference>
<proteinExistence type="predicted"/>
<name>A0A822XQD7_NELNU</name>
<organism evidence="1 2">
    <name type="scientific">Nelumbo nucifera</name>
    <name type="common">Sacred lotus</name>
    <dbReference type="NCBI Taxonomy" id="4432"/>
    <lineage>
        <taxon>Eukaryota</taxon>
        <taxon>Viridiplantae</taxon>
        <taxon>Streptophyta</taxon>
        <taxon>Embryophyta</taxon>
        <taxon>Tracheophyta</taxon>
        <taxon>Spermatophyta</taxon>
        <taxon>Magnoliopsida</taxon>
        <taxon>Proteales</taxon>
        <taxon>Nelumbonaceae</taxon>
        <taxon>Nelumbo</taxon>
    </lineage>
</organism>
<evidence type="ECO:0000313" key="2">
    <source>
        <dbReference type="Proteomes" id="UP000607653"/>
    </source>
</evidence>
<gene>
    <name evidence="1" type="ORF">HUJ06_022619</name>
</gene>
<dbReference type="Proteomes" id="UP000607653">
    <property type="component" value="Unassembled WGS sequence"/>
</dbReference>